<dbReference type="EMBL" id="JAROCD010000006">
    <property type="protein sequence ID" value="MDN4602172.1"/>
    <property type="molecule type" value="Genomic_DNA"/>
</dbReference>
<dbReference type="InterPro" id="IPR018060">
    <property type="entry name" value="HTH_AraC"/>
</dbReference>
<evidence type="ECO:0000256" key="3">
    <source>
        <dbReference type="ARBA" id="ARBA00023163"/>
    </source>
</evidence>
<accession>A0ABT8JAQ9</accession>
<feature type="domain" description="HTH araC/xylS-type" evidence="4">
    <location>
        <begin position="342"/>
        <end position="440"/>
    </location>
</feature>
<keyword evidence="6" id="KW-1185">Reference proteome</keyword>
<evidence type="ECO:0000259" key="4">
    <source>
        <dbReference type="PROSITE" id="PS01124"/>
    </source>
</evidence>
<evidence type="ECO:0000256" key="2">
    <source>
        <dbReference type="ARBA" id="ARBA00023125"/>
    </source>
</evidence>
<keyword evidence="1" id="KW-0805">Transcription regulation</keyword>
<dbReference type="PRINTS" id="PR00032">
    <property type="entry name" value="HTHARAC"/>
</dbReference>
<keyword evidence="3" id="KW-0804">Transcription</keyword>
<protein>
    <submittedName>
        <fullName evidence="5">AraC family transcriptional regulator</fullName>
    </submittedName>
</protein>
<dbReference type="SMART" id="SM00342">
    <property type="entry name" value="HTH_ARAC"/>
    <property type="match status" value="1"/>
</dbReference>
<dbReference type="Gene3D" id="1.10.10.60">
    <property type="entry name" value="Homeodomain-like"/>
    <property type="match status" value="2"/>
</dbReference>
<name>A0ABT8JAQ9_9BACL</name>
<sequence>MKAEGDDAIVAAVRTTIRDLDEQQKMDTLIKQARDIQKEHAEHHRLIYLSDLLEGLQSQEDLTLQHLEAKGIKLAIDRPFVMAVSRLDLANSSLRASEKQLLFTALHTVCVRFMSPYSEFTDVVYNREYYVFFIQSRDHSVQADEQLITFLNGSIELIQQTLEKSTGYTFSFALTDRSIAWSDVVKQFAVLKAFLSRYYDAKKIIVRNNNFTGSENHDEEEVRGFIEVFHKKANALETYIESGRRDEVQFILSELSSYAEWEAIDDMRYMEMYCAVALRILTSANKLGLDRDTAVASHMSKLLQPSSILIRKEGIKTLQHILNQFEHYHSSQSSNMRMDVLWKINQYIETHLGGDLSVSNLAEQVYLNPDYLSRMFKQSKGITLTEYIAALRIQRAKELLTDPRNLVQDIAKSLGFTSAGYFSRFFKKETGQTPQEFRTS</sequence>
<dbReference type="PROSITE" id="PS01124">
    <property type="entry name" value="HTH_ARAC_FAMILY_2"/>
    <property type="match status" value="1"/>
</dbReference>
<dbReference type="InterPro" id="IPR020449">
    <property type="entry name" value="Tscrpt_reg_AraC-type_HTH"/>
</dbReference>
<dbReference type="InterPro" id="IPR009057">
    <property type="entry name" value="Homeodomain-like_sf"/>
</dbReference>
<proteinExistence type="predicted"/>
<evidence type="ECO:0000256" key="1">
    <source>
        <dbReference type="ARBA" id="ARBA00023015"/>
    </source>
</evidence>
<gene>
    <name evidence="5" type="ORF">P5G61_13130</name>
</gene>
<evidence type="ECO:0000313" key="5">
    <source>
        <dbReference type="EMBL" id="MDN4602172.1"/>
    </source>
</evidence>
<evidence type="ECO:0000313" key="6">
    <source>
        <dbReference type="Proteomes" id="UP001174205"/>
    </source>
</evidence>
<dbReference type="Proteomes" id="UP001174205">
    <property type="component" value="Unassembled WGS sequence"/>
</dbReference>
<dbReference type="RefSeq" id="WP_301246916.1">
    <property type="nucleotide sequence ID" value="NZ_JAROCD010000006.1"/>
</dbReference>
<reference evidence="5" key="1">
    <citation type="submission" date="2023-03" db="EMBL/GenBank/DDBJ databases">
        <title>MT1 and MT2 Draft Genomes of Novel Species.</title>
        <authorList>
            <person name="Venkateswaran K."/>
        </authorList>
    </citation>
    <scope>NUCLEOTIDE SEQUENCE</scope>
    <source>
        <strain evidence="5">F6_3S_P_1C</strain>
    </source>
</reference>
<keyword evidence="2" id="KW-0238">DNA-binding</keyword>
<dbReference type="PANTHER" id="PTHR43280:SF28">
    <property type="entry name" value="HTH-TYPE TRANSCRIPTIONAL ACTIVATOR RHAS"/>
    <property type="match status" value="1"/>
</dbReference>
<comment type="caution">
    <text evidence="5">The sequence shown here is derived from an EMBL/GenBank/DDBJ whole genome shotgun (WGS) entry which is preliminary data.</text>
</comment>
<dbReference type="SUPFAM" id="SSF46689">
    <property type="entry name" value="Homeodomain-like"/>
    <property type="match status" value="2"/>
</dbReference>
<dbReference type="Pfam" id="PF12833">
    <property type="entry name" value="HTH_18"/>
    <property type="match status" value="1"/>
</dbReference>
<dbReference type="PANTHER" id="PTHR43280">
    <property type="entry name" value="ARAC-FAMILY TRANSCRIPTIONAL REGULATOR"/>
    <property type="match status" value="1"/>
</dbReference>
<organism evidence="5 6">
    <name type="scientific">Paenibacillus vandeheii</name>
    <dbReference type="NCBI Taxonomy" id="3035917"/>
    <lineage>
        <taxon>Bacteria</taxon>
        <taxon>Bacillati</taxon>
        <taxon>Bacillota</taxon>
        <taxon>Bacilli</taxon>
        <taxon>Bacillales</taxon>
        <taxon>Paenibacillaceae</taxon>
        <taxon>Paenibacillus</taxon>
    </lineage>
</organism>